<keyword evidence="9 17" id="KW-0418">Kinase</keyword>
<dbReference type="GO" id="GO:0000155">
    <property type="term" value="F:phosphorelay sensor kinase activity"/>
    <property type="evidence" value="ECO:0007669"/>
    <property type="project" value="InterPro"/>
</dbReference>
<evidence type="ECO:0000256" key="1">
    <source>
        <dbReference type="ARBA" id="ARBA00000085"/>
    </source>
</evidence>
<dbReference type="PRINTS" id="PR00344">
    <property type="entry name" value="BCTRLSENSOR"/>
</dbReference>
<dbReference type="AlphaFoldDB" id="A0A4Z0GV46"/>
<reference evidence="17 18" key="1">
    <citation type="journal article" date="2003" name="Int. J. Syst. Evol. Microbiol.">
        <title>Halobacillus salinus sp. nov., isolated from a salt lake on the coast of the East Sea in Korea.</title>
        <authorList>
            <person name="Yoon J.H."/>
            <person name="Kang K.H."/>
            <person name="Park Y.H."/>
        </authorList>
    </citation>
    <scope>NUCLEOTIDE SEQUENCE [LARGE SCALE GENOMIC DNA]</scope>
    <source>
        <strain evidence="17 18">HSL-3</strain>
    </source>
</reference>
<keyword evidence="10" id="KW-0067">ATP-binding</keyword>
<dbReference type="PANTHER" id="PTHR45528">
    <property type="entry name" value="SENSOR HISTIDINE KINASE CPXA"/>
    <property type="match status" value="1"/>
</dbReference>
<gene>
    <name evidence="17" type="ORF">E4663_16495</name>
</gene>
<evidence type="ECO:0000256" key="2">
    <source>
        <dbReference type="ARBA" id="ARBA00004651"/>
    </source>
</evidence>
<dbReference type="Gene3D" id="1.10.287.130">
    <property type="match status" value="1"/>
</dbReference>
<dbReference type="SMART" id="SM00388">
    <property type="entry name" value="HisKA"/>
    <property type="match status" value="1"/>
</dbReference>
<comment type="catalytic activity">
    <reaction evidence="1">
        <text>ATP + protein L-histidine = ADP + protein N-phospho-L-histidine.</text>
        <dbReference type="EC" id="2.7.13.3"/>
    </reaction>
</comment>
<dbReference type="InterPro" id="IPR036097">
    <property type="entry name" value="HisK_dim/P_sf"/>
</dbReference>
<dbReference type="STRING" id="192814.GCA_900166575_00113"/>
<dbReference type="PANTHER" id="PTHR45528:SF1">
    <property type="entry name" value="SENSOR HISTIDINE KINASE CPXA"/>
    <property type="match status" value="1"/>
</dbReference>
<dbReference type="SMART" id="SM00304">
    <property type="entry name" value="HAMP"/>
    <property type="match status" value="1"/>
</dbReference>
<dbReference type="InterPro" id="IPR003661">
    <property type="entry name" value="HisK_dim/P_dom"/>
</dbReference>
<evidence type="ECO:0000259" key="16">
    <source>
        <dbReference type="PROSITE" id="PS50885"/>
    </source>
</evidence>
<feature type="domain" description="Histidine kinase" evidence="15">
    <location>
        <begin position="268"/>
        <end position="505"/>
    </location>
</feature>
<dbReference type="Gene3D" id="3.30.565.10">
    <property type="entry name" value="Histidine kinase-like ATPase, C-terminal domain"/>
    <property type="match status" value="1"/>
</dbReference>
<evidence type="ECO:0000256" key="5">
    <source>
        <dbReference type="ARBA" id="ARBA00022553"/>
    </source>
</evidence>
<dbReference type="GO" id="GO:0005886">
    <property type="term" value="C:plasma membrane"/>
    <property type="evidence" value="ECO:0007669"/>
    <property type="project" value="UniProtKB-SubCell"/>
</dbReference>
<evidence type="ECO:0000256" key="12">
    <source>
        <dbReference type="ARBA" id="ARBA00023012"/>
    </source>
</evidence>
<evidence type="ECO:0000313" key="17">
    <source>
        <dbReference type="EMBL" id="TGB01406.1"/>
    </source>
</evidence>
<dbReference type="Proteomes" id="UP000297982">
    <property type="component" value="Unassembled WGS sequence"/>
</dbReference>
<proteinExistence type="predicted"/>
<dbReference type="Pfam" id="PF02518">
    <property type="entry name" value="HATPase_c"/>
    <property type="match status" value="1"/>
</dbReference>
<dbReference type="InterPro" id="IPR050398">
    <property type="entry name" value="HssS/ArlS-like"/>
</dbReference>
<evidence type="ECO:0000256" key="13">
    <source>
        <dbReference type="ARBA" id="ARBA00023136"/>
    </source>
</evidence>
<feature type="domain" description="HAMP" evidence="16">
    <location>
        <begin position="201"/>
        <end position="253"/>
    </location>
</feature>
<dbReference type="EC" id="2.7.13.3" evidence="3"/>
<dbReference type="EMBL" id="SRJC01000006">
    <property type="protein sequence ID" value="TGB01406.1"/>
    <property type="molecule type" value="Genomic_DNA"/>
</dbReference>
<dbReference type="SUPFAM" id="SSF55874">
    <property type="entry name" value="ATPase domain of HSP90 chaperone/DNA topoisomerase II/histidine kinase"/>
    <property type="match status" value="1"/>
</dbReference>
<sequence>MDRNRLGHRLSLYRWERLMKVRTWLIITYLVVMLLPLAAAYGFFVLIQEWDRSKRIADTFELTQQIQGIEDGLQDPELYEMQPLSKLESKLPNRVSEAGVSLELYRSDAVRIYSSEATKQSIQQINRSQLMENLYQYDLSYHSLTVKKPVFENEQIIGVYELSLDRSEWVSGVESRRTWIVTAFIAFFITVYGVMIWLLQRKLNRPLNELMLGMSAFASKQKIVSFPTKRKDEIGQLMHHFEKMQTQIESAQAETKREQEEKQLMMASFSHDIKTPLTSLQAYAEALENEESLTPRERKDYMQIIKRKSVHLKGMIEDLTTYAKLQSNQYEMPLTKVDAEEFFEMVFEGYDELARRQHVTLIKEMNITGFCYMNAQHMIRYLDNLMSNALRYTQADGRIGLGVIGKDALLPEWIFQEAHSELEAFRDGSALLLIQNDGPPISQAHIDSVLTPFYQGEQARTSDESKHAGLGLSIAKQIAEKHDGEMKLWSFEQRGTLIVMRFPQI</sequence>
<name>A0A4Z0GV46_9BACI</name>
<keyword evidence="6" id="KW-0808">Transferase</keyword>
<dbReference type="InterPro" id="IPR005467">
    <property type="entry name" value="His_kinase_dom"/>
</dbReference>
<dbReference type="Pfam" id="PF00512">
    <property type="entry name" value="HisKA"/>
    <property type="match status" value="1"/>
</dbReference>
<evidence type="ECO:0000256" key="3">
    <source>
        <dbReference type="ARBA" id="ARBA00012438"/>
    </source>
</evidence>
<keyword evidence="4" id="KW-1003">Cell membrane</keyword>
<evidence type="ECO:0000256" key="8">
    <source>
        <dbReference type="ARBA" id="ARBA00022741"/>
    </source>
</evidence>
<dbReference type="SUPFAM" id="SSF47384">
    <property type="entry name" value="Homodimeric domain of signal transducing histidine kinase"/>
    <property type="match status" value="1"/>
</dbReference>
<dbReference type="InterPro" id="IPR036890">
    <property type="entry name" value="HATPase_C_sf"/>
</dbReference>
<evidence type="ECO:0000259" key="15">
    <source>
        <dbReference type="PROSITE" id="PS50109"/>
    </source>
</evidence>
<evidence type="ECO:0000256" key="10">
    <source>
        <dbReference type="ARBA" id="ARBA00022840"/>
    </source>
</evidence>
<evidence type="ECO:0000256" key="11">
    <source>
        <dbReference type="ARBA" id="ARBA00022989"/>
    </source>
</evidence>
<evidence type="ECO:0000256" key="6">
    <source>
        <dbReference type="ARBA" id="ARBA00022679"/>
    </source>
</evidence>
<feature type="transmembrane region" description="Helical" evidence="14">
    <location>
        <begin position="179"/>
        <end position="199"/>
    </location>
</feature>
<dbReference type="PROSITE" id="PS50109">
    <property type="entry name" value="HIS_KIN"/>
    <property type="match status" value="1"/>
</dbReference>
<evidence type="ECO:0000256" key="9">
    <source>
        <dbReference type="ARBA" id="ARBA00022777"/>
    </source>
</evidence>
<accession>A0A4Z0GV46</accession>
<dbReference type="GO" id="GO:0005524">
    <property type="term" value="F:ATP binding"/>
    <property type="evidence" value="ECO:0007669"/>
    <property type="project" value="UniProtKB-KW"/>
</dbReference>
<keyword evidence="13 14" id="KW-0472">Membrane</keyword>
<comment type="caution">
    <text evidence="17">The sequence shown here is derived from an EMBL/GenBank/DDBJ whole genome shotgun (WGS) entry which is preliminary data.</text>
</comment>
<keyword evidence="12" id="KW-0902">Two-component regulatory system</keyword>
<dbReference type="InterPro" id="IPR003594">
    <property type="entry name" value="HATPase_dom"/>
</dbReference>
<dbReference type="CDD" id="cd06225">
    <property type="entry name" value="HAMP"/>
    <property type="match status" value="1"/>
</dbReference>
<dbReference type="InterPro" id="IPR004358">
    <property type="entry name" value="Sig_transdc_His_kin-like_C"/>
</dbReference>
<keyword evidence="11 14" id="KW-1133">Transmembrane helix</keyword>
<comment type="subcellular location">
    <subcellularLocation>
        <location evidence="2">Cell membrane</location>
        <topology evidence="2">Multi-pass membrane protein</topology>
    </subcellularLocation>
</comment>
<dbReference type="InterPro" id="IPR003660">
    <property type="entry name" value="HAMP_dom"/>
</dbReference>
<dbReference type="CDD" id="cd00082">
    <property type="entry name" value="HisKA"/>
    <property type="match status" value="1"/>
</dbReference>
<keyword evidence="7 14" id="KW-0812">Transmembrane</keyword>
<evidence type="ECO:0000256" key="14">
    <source>
        <dbReference type="SAM" id="Phobius"/>
    </source>
</evidence>
<dbReference type="PROSITE" id="PS50885">
    <property type="entry name" value="HAMP"/>
    <property type="match status" value="1"/>
</dbReference>
<evidence type="ECO:0000256" key="7">
    <source>
        <dbReference type="ARBA" id="ARBA00022692"/>
    </source>
</evidence>
<dbReference type="SMART" id="SM00387">
    <property type="entry name" value="HATPase_c"/>
    <property type="match status" value="1"/>
</dbReference>
<dbReference type="SUPFAM" id="SSF158472">
    <property type="entry name" value="HAMP domain-like"/>
    <property type="match status" value="1"/>
</dbReference>
<evidence type="ECO:0000313" key="18">
    <source>
        <dbReference type="Proteomes" id="UP000297982"/>
    </source>
</evidence>
<keyword evidence="5" id="KW-0597">Phosphoprotein</keyword>
<organism evidence="17 18">
    <name type="scientific">Halobacillus salinus</name>
    <dbReference type="NCBI Taxonomy" id="192814"/>
    <lineage>
        <taxon>Bacteria</taxon>
        <taxon>Bacillati</taxon>
        <taxon>Bacillota</taxon>
        <taxon>Bacilli</taxon>
        <taxon>Bacillales</taxon>
        <taxon>Bacillaceae</taxon>
        <taxon>Halobacillus</taxon>
    </lineage>
</organism>
<dbReference type="Pfam" id="PF00672">
    <property type="entry name" value="HAMP"/>
    <property type="match status" value="1"/>
</dbReference>
<feature type="transmembrane region" description="Helical" evidence="14">
    <location>
        <begin position="21"/>
        <end position="44"/>
    </location>
</feature>
<dbReference type="Gene3D" id="6.10.340.10">
    <property type="match status" value="1"/>
</dbReference>
<keyword evidence="8" id="KW-0547">Nucleotide-binding</keyword>
<keyword evidence="18" id="KW-1185">Reference proteome</keyword>
<protein>
    <recommendedName>
        <fullName evidence="3">histidine kinase</fullName>
        <ecNumber evidence="3">2.7.13.3</ecNumber>
    </recommendedName>
</protein>
<evidence type="ECO:0000256" key="4">
    <source>
        <dbReference type="ARBA" id="ARBA00022475"/>
    </source>
</evidence>